<dbReference type="GO" id="GO:0016491">
    <property type="term" value="F:oxidoreductase activity"/>
    <property type="evidence" value="ECO:0007669"/>
    <property type="project" value="InterPro"/>
</dbReference>
<sequence length="344" mass="39837">MGRYSRLHRIQQMDPHKDYEQIFRWVTEYEFPWDYLQGVSVAFLRDYGVPRISRLLDRTQEFERAGQKRYDDTVLIAHEMVREGMESEHGRAAVRHLNRIHGRYRIPNEDYLYVLATTVVGPKRWIDRYGWRQLSTHETESLALVGRRMGEMMGLTDLPSDYTGFARLHDTYEQAMFAYDPANRRVAAATLRVVTGWYPNLLRPLVARASLAVLDEPLLTALGFAPQPRPVRATVHRALRARAAVIRRMPARPDWWPYRMKPRSYPFGWRLDDLGPHWAHTRDLRPLPDERPADFASDPHPQDRRPPWDGDPAPTGAHHPTEDDGPAHGQGPDAHSSEATEGKQ</sequence>
<protein>
    <submittedName>
        <fullName evidence="2">Peptidase</fullName>
    </submittedName>
</protein>
<reference evidence="2" key="1">
    <citation type="journal article" date="2014" name="Int. J. Syst. Evol. Microbiol.">
        <title>Complete genome sequence of Corynebacterium casei LMG S-19264T (=DSM 44701T), isolated from a smear-ripened cheese.</title>
        <authorList>
            <consortium name="US DOE Joint Genome Institute (JGI-PGF)"/>
            <person name="Walter F."/>
            <person name="Albersmeier A."/>
            <person name="Kalinowski J."/>
            <person name="Ruckert C."/>
        </authorList>
    </citation>
    <scope>NUCLEOTIDE SEQUENCE</scope>
    <source>
        <strain evidence="2">JCM 4956</strain>
    </source>
</reference>
<comment type="caution">
    <text evidence="2">The sequence shown here is derived from an EMBL/GenBank/DDBJ whole genome shotgun (WGS) entry which is preliminary data.</text>
</comment>
<reference evidence="2" key="2">
    <citation type="submission" date="2020-09" db="EMBL/GenBank/DDBJ databases">
        <authorList>
            <person name="Sun Q."/>
            <person name="Ohkuma M."/>
        </authorList>
    </citation>
    <scope>NUCLEOTIDE SEQUENCE</scope>
    <source>
        <strain evidence="2">JCM 4956</strain>
    </source>
</reference>
<name>A0A918KWS2_9ACTN</name>
<dbReference type="PANTHER" id="PTHR36124:SF1">
    <property type="entry name" value="ER-BOUND OXYGENASE MPAB_MPAB'_RUBBER OXYGENASE CATALYTIC DOMAIN-CONTAINING PROTEIN"/>
    <property type="match status" value="1"/>
</dbReference>
<dbReference type="RefSeq" id="WP_229916479.1">
    <property type="nucleotide sequence ID" value="NZ_BMWD01000019.1"/>
</dbReference>
<evidence type="ECO:0000313" key="2">
    <source>
        <dbReference type="EMBL" id="GGX76797.1"/>
    </source>
</evidence>
<accession>A0A918KWS2</accession>
<feature type="compositionally biased region" description="Basic and acidic residues" evidence="1">
    <location>
        <begin position="283"/>
        <end position="293"/>
    </location>
</feature>
<evidence type="ECO:0000313" key="3">
    <source>
        <dbReference type="Proteomes" id="UP000645555"/>
    </source>
</evidence>
<keyword evidence="3" id="KW-1185">Reference proteome</keyword>
<dbReference type="AlphaFoldDB" id="A0A918KWS2"/>
<evidence type="ECO:0000256" key="1">
    <source>
        <dbReference type="SAM" id="MobiDB-lite"/>
    </source>
</evidence>
<feature type="compositionally biased region" description="Basic and acidic residues" evidence="1">
    <location>
        <begin position="335"/>
        <end position="344"/>
    </location>
</feature>
<organism evidence="2 3">
    <name type="scientific">Streptomyces fructofermentans</name>
    <dbReference type="NCBI Taxonomy" id="152141"/>
    <lineage>
        <taxon>Bacteria</taxon>
        <taxon>Bacillati</taxon>
        <taxon>Actinomycetota</taxon>
        <taxon>Actinomycetes</taxon>
        <taxon>Kitasatosporales</taxon>
        <taxon>Streptomycetaceae</taxon>
        <taxon>Streptomyces</taxon>
    </lineage>
</organism>
<dbReference type="InterPro" id="IPR046366">
    <property type="entry name" value="MPAB"/>
</dbReference>
<gene>
    <name evidence="2" type="ORF">GCM10010515_50990</name>
</gene>
<dbReference type="PANTHER" id="PTHR36124">
    <property type="match status" value="1"/>
</dbReference>
<feature type="region of interest" description="Disordered" evidence="1">
    <location>
        <begin position="283"/>
        <end position="344"/>
    </location>
</feature>
<dbReference type="EMBL" id="BMWD01000019">
    <property type="protein sequence ID" value="GGX76797.1"/>
    <property type="molecule type" value="Genomic_DNA"/>
</dbReference>
<dbReference type="Proteomes" id="UP000645555">
    <property type="component" value="Unassembled WGS sequence"/>
</dbReference>
<proteinExistence type="predicted"/>